<evidence type="ECO:0000313" key="1">
    <source>
        <dbReference type="EMBL" id="RYB92500.1"/>
    </source>
</evidence>
<evidence type="ECO:0000313" key="2">
    <source>
        <dbReference type="Proteomes" id="UP000291838"/>
    </source>
</evidence>
<dbReference type="EMBL" id="SDWS01000002">
    <property type="protein sequence ID" value="RYB92500.1"/>
    <property type="molecule type" value="Genomic_DNA"/>
</dbReference>
<name>A0A4Q2RTT4_9ACTN</name>
<protein>
    <submittedName>
        <fullName evidence="1">Uncharacterized protein</fullName>
    </submittedName>
</protein>
<reference evidence="1 2" key="1">
    <citation type="submission" date="2019-01" db="EMBL/GenBank/DDBJ databases">
        <title>Novel species of Nocardioides.</title>
        <authorList>
            <person name="Liu Q."/>
            <person name="Xin Y.-H."/>
        </authorList>
    </citation>
    <scope>NUCLEOTIDE SEQUENCE [LARGE SCALE GENOMIC DNA]</scope>
    <source>
        <strain evidence="1 2">HLT3-15</strain>
    </source>
</reference>
<accession>A0A4Q2RTT4</accession>
<dbReference type="AlphaFoldDB" id="A0A4Q2RTT4"/>
<organism evidence="1 2">
    <name type="scientific">Nocardioides glacieisoli</name>
    <dbReference type="NCBI Taxonomy" id="1168730"/>
    <lineage>
        <taxon>Bacteria</taxon>
        <taxon>Bacillati</taxon>
        <taxon>Actinomycetota</taxon>
        <taxon>Actinomycetes</taxon>
        <taxon>Propionibacteriales</taxon>
        <taxon>Nocardioidaceae</taxon>
        <taxon>Nocardioides</taxon>
    </lineage>
</organism>
<dbReference type="RefSeq" id="WP_129474105.1">
    <property type="nucleotide sequence ID" value="NZ_SDWS01000002.1"/>
</dbReference>
<sequence length="73" mass="7973">MTSSHGSRPRHLSSSPFAPATEQVVEVFEVGDRVCHDLYGLGVVTALDTHAVTVDFGEQSVRIKPPYAKLQHL</sequence>
<proteinExistence type="predicted"/>
<keyword evidence="2" id="KW-1185">Reference proteome</keyword>
<dbReference type="OrthoDB" id="4868979at2"/>
<gene>
    <name evidence="1" type="ORF">EUA06_06010</name>
</gene>
<comment type="caution">
    <text evidence="1">The sequence shown here is derived from an EMBL/GenBank/DDBJ whole genome shotgun (WGS) entry which is preliminary data.</text>
</comment>
<dbReference type="Proteomes" id="UP000291838">
    <property type="component" value="Unassembled WGS sequence"/>
</dbReference>